<accession>A0A813A4X5</accession>
<name>A0A813A4X5_9DINO</name>
<reference evidence="1" key="1">
    <citation type="submission" date="2021-02" db="EMBL/GenBank/DDBJ databases">
        <authorList>
            <person name="Dougan E. K."/>
            <person name="Rhodes N."/>
            <person name="Thang M."/>
            <person name="Chan C."/>
        </authorList>
    </citation>
    <scope>NUCLEOTIDE SEQUENCE</scope>
</reference>
<evidence type="ECO:0000313" key="1">
    <source>
        <dbReference type="EMBL" id="CAE7853599.1"/>
    </source>
</evidence>
<proteinExistence type="predicted"/>
<dbReference type="Pfam" id="PF05284">
    <property type="entry name" value="DUF736"/>
    <property type="match status" value="1"/>
</dbReference>
<dbReference type="AlphaFoldDB" id="A0A813A4X5"/>
<organism evidence="1 2">
    <name type="scientific">Symbiodinium necroappetens</name>
    <dbReference type="NCBI Taxonomy" id="1628268"/>
    <lineage>
        <taxon>Eukaryota</taxon>
        <taxon>Sar</taxon>
        <taxon>Alveolata</taxon>
        <taxon>Dinophyceae</taxon>
        <taxon>Suessiales</taxon>
        <taxon>Symbiodiniaceae</taxon>
        <taxon>Symbiodinium</taxon>
    </lineage>
</organism>
<keyword evidence="2" id="KW-1185">Reference proteome</keyword>
<sequence>MATIGTFKKTNSEFVGEIATLNLQAKNVKIVPETTSTNNDAPSHRLFAGRVEIGAAWTKKSNEGRSYLSAKIDDPSFAAPIFANLFDDETGATASLVWSRPNRKPS</sequence>
<dbReference type="OrthoDB" id="9991939at2759"/>
<comment type="caution">
    <text evidence="1">The sequence shown here is derived from an EMBL/GenBank/DDBJ whole genome shotgun (WGS) entry which is preliminary data.</text>
</comment>
<evidence type="ECO:0000313" key="2">
    <source>
        <dbReference type="Proteomes" id="UP000601435"/>
    </source>
</evidence>
<protein>
    <recommendedName>
        <fullName evidence="3">DUF736 domain-containing protein</fullName>
    </recommendedName>
</protein>
<dbReference type="EMBL" id="CAJNJA010054554">
    <property type="protein sequence ID" value="CAE7853599.1"/>
    <property type="molecule type" value="Genomic_DNA"/>
</dbReference>
<dbReference type="InterPro" id="IPR007948">
    <property type="entry name" value="DUF736"/>
</dbReference>
<dbReference type="Proteomes" id="UP000601435">
    <property type="component" value="Unassembled WGS sequence"/>
</dbReference>
<gene>
    <name evidence="1" type="ORF">SNEC2469_LOCUS26624</name>
</gene>
<evidence type="ECO:0008006" key="3">
    <source>
        <dbReference type="Google" id="ProtNLM"/>
    </source>
</evidence>